<evidence type="ECO:0000313" key="1">
    <source>
        <dbReference type="EMBL" id="KAK1857892.1"/>
    </source>
</evidence>
<accession>A0ACC3BK71</accession>
<protein>
    <submittedName>
        <fullName evidence="1">Uncharacterized protein</fullName>
    </submittedName>
</protein>
<keyword evidence="2" id="KW-1185">Reference proteome</keyword>
<dbReference type="Proteomes" id="UP000798662">
    <property type="component" value="Chromosome 1"/>
</dbReference>
<sequence length="296" mass="31556">MPPRRRGRADADFINDDPGASGSDGAEGTQDVRATPRAYQAEGKSFADLSPEDQDKLVGRIVRRLLVRNVSRVPIKREELSKALGTDIPRKRKLLQEVIDASRRVLRAELGMDLVEVNRRVAHRGGGAGGGGGATQSAATAAAMGAPAKAYVVISSLAPELRPEPRADEKAVLAFTTVLASMILLEPGARLSEDRCFDFFVKMGLGTAGAPAGAPVVHPQLGDVRALVGKTLPSQGYLDREKEGDGWVLTLGPRLRVELADSDLLTFVEGVFGEALDAANRKELELRLSAMELGEA</sequence>
<reference evidence="1" key="1">
    <citation type="submission" date="2019-11" db="EMBL/GenBank/DDBJ databases">
        <title>Nori genome reveals adaptations in red seaweeds to the harsh intertidal environment.</title>
        <authorList>
            <person name="Wang D."/>
            <person name="Mao Y."/>
        </authorList>
    </citation>
    <scope>NUCLEOTIDE SEQUENCE</scope>
    <source>
        <tissue evidence="1">Gametophyte</tissue>
    </source>
</reference>
<name>A0ACC3BK71_PYRYE</name>
<organism evidence="1 2">
    <name type="scientific">Pyropia yezoensis</name>
    <name type="common">Susabi-nori</name>
    <name type="synonym">Porphyra yezoensis</name>
    <dbReference type="NCBI Taxonomy" id="2788"/>
    <lineage>
        <taxon>Eukaryota</taxon>
        <taxon>Rhodophyta</taxon>
        <taxon>Bangiophyceae</taxon>
        <taxon>Bangiales</taxon>
        <taxon>Bangiaceae</taxon>
        <taxon>Pyropia</taxon>
    </lineage>
</organism>
<gene>
    <name evidence="1" type="ORF">I4F81_000506</name>
</gene>
<evidence type="ECO:0000313" key="2">
    <source>
        <dbReference type="Proteomes" id="UP000798662"/>
    </source>
</evidence>
<comment type="caution">
    <text evidence="1">The sequence shown here is derived from an EMBL/GenBank/DDBJ whole genome shotgun (WGS) entry which is preliminary data.</text>
</comment>
<proteinExistence type="predicted"/>
<dbReference type="EMBL" id="CM020618">
    <property type="protein sequence ID" value="KAK1857892.1"/>
    <property type="molecule type" value="Genomic_DNA"/>
</dbReference>